<name>A0A5S3X4E8_9GAMM</name>
<dbReference type="Proteomes" id="UP000306719">
    <property type="component" value="Unassembled WGS sequence"/>
</dbReference>
<dbReference type="AlphaFoldDB" id="A0A5S3X4E8"/>
<dbReference type="InterPro" id="IPR015813">
    <property type="entry name" value="Pyrv/PenolPyrv_kinase-like_dom"/>
</dbReference>
<keyword evidence="2" id="KW-0456">Lyase</keyword>
<dbReference type="PANTHER" id="PTHR42905:SF16">
    <property type="entry name" value="CARBOXYPHOSPHONOENOLPYRUVATE PHOSPHONOMUTASE-LIKE PROTEIN (AFU_ORTHOLOGUE AFUA_5G07230)"/>
    <property type="match status" value="1"/>
</dbReference>
<proteinExistence type="predicted"/>
<dbReference type="PANTHER" id="PTHR42905">
    <property type="entry name" value="PHOSPHOENOLPYRUVATE CARBOXYLASE"/>
    <property type="match status" value="1"/>
</dbReference>
<gene>
    <name evidence="2" type="ORF">CWB98_01395</name>
</gene>
<dbReference type="InterPro" id="IPR040442">
    <property type="entry name" value="Pyrv_kinase-like_dom_sf"/>
</dbReference>
<dbReference type="EMBL" id="PNCJ01000005">
    <property type="protein sequence ID" value="TMP39270.1"/>
    <property type="molecule type" value="Genomic_DNA"/>
</dbReference>
<sequence>MQHFTQLHQQTTPLLLANVWDAASAKAAQHAGYQAIGTSSAAVASVLGYEDGEQLPFDELHFMVSRIASVTSLPLSVDIEAGYSRDPQQIAKHIQQLAQLGVVGVNLEDSLVGSTRTLTHAGEFAECLASVRGHLIAQQTDIFINVRCDAFLLGLENAREEALHRAQQYQQAGADGLFLPCIVKPADIQAITHACALPLNVMAMPDLPDIDILAGLGVKRISMGNFAFEGMHTHLNTALEQIRSQGNCAPLFS</sequence>
<comment type="caution">
    <text evidence="2">The sequence shown here is derived from an EMBL/GenBank/DDBJ whole genome shotgun (WGS) entry which is preliminary data.</text>
</comment>
<keyword evidence="1" id="KW-0479">Metal-binding</keyword>
<reference evidence="3" key="2">
    <citation type="submission" date="2019-06" db="EMBL/GenBank/DDBJ databases">
        <title>Co-occurence of chitin degradation, pigmentation and bioactivity in marine Pseudoalteromonas.</title>
        <authorList>
            <person name="Sonnenschein E.C."/>
            <person name="Bech P.K."/>
        </authorList>
    </citation>
    <scope>NUCLEOTIDE SEQUENCE [LARGE SCALE GENOMIC DNA]</scope>
    <source>
        <strain evidence="3">S2599</strain>
    </source>
</reference>
<dbReference type="RefSeq" id="WP_138543192.1">
    <property type="nucleotide sequence ID" value="NZ_PNCJ01000005.1"/>
</dbReference>
<dbReference type="Pfam" id="PF13714">
    <property type="entry name" value="PEP_mutase"/>
    <property type="match status" value="1"/>
</dbReference>
<evidence type="ECO:0000256" key="1">
    <source>
        <dbReference type="ARBA" id="ARBA00022723"/>
    </source>
</evidence>
<dbReference type="OrthoDB" id="9780430at2"/>
<dbReference type="SUPFAM" id="SSF51621">
    <property type="entry name" value="Phosphoenolpyruvate/pyruvate domain"/>
    <property type="match status" value="1"/>
</dbReference>
<reference evidence="2 3" key="1">
    <citation type="submission" date="2018-01" db="EMBL/GenBank/DDBJ databases">
        <authorList>
            <person name="Paulsen S."/>
            <person name="Gram L.K."/>
        </authorList>
    </citation>
    <scope>NUCLEOTIDE SEQUENCE [LARGE SCALE GENOMIC DNA]</scope>
    <source>
        <strain evidence="2 3">S2599</strain>
    </source>
</reference>
<dbReference type="Gene3D" id="3.20.20.60">
    <property type="entry name" value="Phosphoenolpyruvate-binding domains"/>
    <property type="match status" value="1"/>
</dbReference>
<accession>A0A5S3X4E8</accession>
<dbReference type="GO" id="GO:0046872">
    <property type="term" value="F:metal ion binding"/>
    <property type="evidence" value="ECO:0007669"/>
    <property type="project" value="UniProtKB-KW"/>
</dbReference>
<evidence type="ECO:0000313" key="2">
    <source>
        <dbReference type="EMBL" id="TMP39270.1"/>
    </source>
</evidence>
<organism evidence="2 3">
    <name type="scientific">Pseudoalteromonas rubra</name>
    <dbReference type="NCBI Taxonomy" id="43658"/>
    <lineage>
        <taxon>Bacteria</taxon>
        <taxon>Pseudomonadati</taxon>
        <taxon>Pseudomonadota</taxon>
        <taxon>Gammaproteobacteria</taxon>
        <taxon>Alteromonadales</taxon>
        <taxon>Pseudoalteromonadaceae</taxon>
        <taxon>Pseudoalteromonas</taxon>
    </lineage>
</organism>
<dbReference type="InterPro" id="IPR039556">
    <property type="entry name" value="ICL/PEPM"/>
</dbReference>
<dbReference type="CDD" id="cd00377">
    <property type="entry name" value="ICL_PEPM"/>
    <property type="match status" value="1"/>
</dbReference>
<protein>
    <submittedName>
        <fullName evidence="2">Isocitrate lyase/phosphoenolpyruvate mutase family protein</fullName>
    </submittedName>
</protein>
<evidence type="ECO:0000313" key="3">
    <source>
        <dbReference type="Proteomes" id="UP000306719"/>
    </source>
</evidence>
<dbReference type="GO" id="GO:0016829">
    <property type="term" value="F:lyase activity"/>
    <property type="evidence" value="ECO:0007669"/>
    <property type="project" value="UniProtKB-KW"/>
</dbReference>
<keyword evidence="2" id="KW-0670">Pyruvate</keyword>